<keyword evidence="3" id="KW-0472">Membrane</keyword>
<dbReference type="GO" id="GO:0004672">
    <property type="term" value="F:protein kinase activity"/>
    <property type="evidence" value="ECO:0007669"/>
    <property type="project" value="InterPro"/>
</dbReference>
<dbReference type="GO" id="GO:0005524">
    <property type="term" value="F:ATP binding"/>
    <property type="evidence" value="ECO:0007669"/>
    <property type="project" value="UniProtKB-KW"/>
</dbReference>
<keyword evidence="3" id="KW-0812">Transmembrane</keyword>
<dbReference type="EMBL" id="EF676491">
    <property type="protein sequence ID" value="ABR16392.1"/>
    <property type="molecule type" value="mRNA"/>
</dbReference>
<accession>B8LL62</accession>
<feature type="transmembrane region" description="Helical" evidence="3">
    <location>
        <begin position="37"/>
        <end position="59"/>
    </location>
</feature>
<dbReference type="CDD" id="cd14066">
    <property type="entry name" value="STKc_IRAK"/>
    <property type="match status" value="1"/>
</dbReference>
<keyword evidence="1" id="KW-0547">Nucleotide-binding</keyword>
<reference evidence="5" key="1">
    <citation type="submission" date="2007-06" db="EMBL/GenBank/DDBJ databases">
        <title>Full length cDNA sequences from Sitka Spruce (Picea sitchensis).</title>
        <authorList>
            <person name="Ralph S.G."/>
            <person name="Chun H.E."/>
            <person name="Liao N."/>
            <person name="Ali J."/>
            <person name="Reid K."/>
            <person name="Kolosova N."/>
            <person name="Cooper N."/>
            <person name="Cullis C."/>
            <person name="Jancsik S."/>
            <person name="Moore R."/>
            <person name="Mayo M."/>
            <person name="Wagner S."/>
            <person name="Holt R.A."/>
            <person name="Jones S.J.M."/>
            <person name="Marra M.A."/>
            <person name="Ritland C.E."/>
            <person name="Ritland K."/>
            <person name="Bohlmann J."/>
        </authorList>
    </citation>
    <scope>NUCLEOTIDE SEQUENCE</scope>
    <source>
        <tissue evidence="5">Green portion of the leader tissue</tissue>
    </source>
</reference>
<dbReference type="PROSITE" id="PS50011">
    <property type="entry name" value="PROTEIN_KINASE_DOM"/>
    <property type="match status" value="1"/>
</dbReference>
<feature type="domain" description="Protein kinase" evidence="4">
    <location>
        <begin position="130"/>
        <end position="396"/>
    </location>
</feature>
<evidence type="ECO:0000256" key="2">
    <source>
        <dbReference type="ARBA" id="ARBA00022840"/>
    </source>
</evidence>
<dbReference type="FunFam" id="3.30.200.20:FF:000274">
    <property type="entry name" value="Calcium/calmodulin-regulated receptor-like kinase 1"/>
    <property type="match status" value="1"/>
</dbReference>
<sequence>MLRCGADHLANFLSAEIVCTSFSIQSTDEMKFRSLKIILGFSIGVTVGVVLVACALLCIRLRRKRFKVQRSNGIIGIDNILSDSVIDDEAAHASRQNGHSSWWRMHDKNFVTSASGIPRYSYKDLQKATHNFTTVIGQGAFGPVYKAMMPTGETVAVKVLATNSSQGEREFQTEVMLLGRLHHRNLVNLVGYCVDKGERMLVYEFMSNGSLATHLYDKDARILSWEERVSTAQDVSRGIEYLHDGAVPPVVHRDIKSANILLDHLMRARVADFGLSKEQTFDRRNSSLKGTYGYMDPDYVSTNTFTTKSDVYSFGLFLFELITGRNPQQGLVDYINLAAIGADDKSGWDEILDSRLNGKCNIEEVRTMAALAYKCVHKNPRKRPAMRDISQALARLQKTKHNIEHLSQAFSFAGEGNSEVVEQIELQIAKLNKLDSISEKHEA</sequence>
<organism evidence="5">
    <name type="scientific">Picea sitchensis</name>
    <name type="common">Sitka spruce</name>
    <name type="synonym">Pinus sitchensis</name>
    <dbReference type="NCBI Taxonomy" id="3332"/>
    <lineage>
        <taxon>Eukaryota</taxon>
        <taxon>Viridiplantae</taxon>
        <taxon>Streptophyta</taxon>
        <taxon>Embryophyta</taxon>
        <taxon>Tracheophyta</taxon>
        <taxon>Spermatophyta</taxon>
        <taxon>Pinopsida</taxon>
        <taxon>Pinidae</taxon>
        <taxon>Conifers I</taxon>
        <taxon>Pinales</taxon>
        <taxon>Pinaceae</taxon>
        <taxon>Picea</taxon>
    </lineage>
</organism>
<dbReference type="SUPFAM" id="SSF56112">
    <property type="entry name" value="Protein kinase-like (PK-like)"/>
    <property type="match status" value="1"/>
</dbReference>
<evidence type="ECO:0000256" key="1">
    <source>
        <dbReference type="ARBA" id="ARBA00022741"/>
    </source>
</evidence>
<dbReference type="OMA" id="TMNHREM"/>
<keyword evidence="2" id="KW-0067">ATP-binding</keyword>
<protein>
    <recommendedName>
        <fullName evidence="4">Protein kinase domain-containing protein</fullName>
    </recommendedName>
</protein>
<dbReference type="InterPro" id="IPR008271">
    <property type="entry name" value="Ser/Thr_kinase_AS"/>
</dbReference>
<dbReference type="PANTHER" id="PTHR47989">
    <property type="entry name" value="OS01G0750732 PROTEIN"/>
    <property type="match status" value="1"/>
</dbReference>
<dbReference type="SMART" id="SM00220">
    <property type="entry name" value="S_TKc"/>
    <property type="match status" value="1"/>
</dbReference>
<dbReference type="InterPro" id="IPR011009">
    <property type="entry name" value="Kinase-like_dom_sf"/>
</dbReference>
<dbReference type="FunFam" id="1.10.510.10:FF:000495">
    <property type="entry name" value="calcium/calmodulin-regulated receptor-like kinase 1"/>
    <property type="match status" value="1"/>
</dbReference>
<dbReference type="PANTHER" id="PTHR47989:SF43">
    <property type="entry name" value="CALCIUM_CALMODULIN-REGULATED RECEPTOR-LIKE KINASE 2"/>
    <property type="match status" value="1"/>
</dbReference>
<dbReference type="Gene3D" id="1.10.510.10">
    <property type="entry name" value="Transferase(Phosphotransferase) domain 1"/>
    <property type="match status" value="1"/>
</dbReference>
<dbReference type="PROSITE" id="PS00108">
    <property type="entry name" value="PROTEIN_KINASE_ST"/>
    <property type="match status" value="1"/>
</dbReference>
<evidence type="ECO:0000313" key="5">
    <source>
        <dbReference type="EMBL" id="ABR16392.1"/>
    </source>
</evidence>
<keyword evidence="3" id="KW-1133">Transmembrane helix</keyword>
<dbReference type="Gene3D" id="3.30.200.20">
    <property type="entry name" value="Phosphorylase Kinase, domain 1"/>
    <property type="match status" value="1"/>
</dbReference>
<evidence type="ECO:0000256" key="3">
    <source>
        <dbReference type="SAM" id="Phobius"/>
    </source>
</evidence>
<dbReference type="AlphaFoldDB" id="B8LL62"/>
<dbReference type="InterPro" id="IPR001245">
    <property type="entry name" value="Ser-Thr/Tyr_kinase_cat_dom"/>
</dbReference>
<evidence type="ECO:0000259" key="4">
    <source>
        <dbReference type="PROSITE" id="PS50011"/>
    </source>
</evidence>
<dbReference type="Pfam" id="PF07714">
    <property type="entry name" value="PK_Tyr_Ser-Thr"/>
    <property type="match status" value="1"/>
</dbReference>
<name>B8LL62_PICSI</name>
<proteinExistence type="evidence at transcript level"/>
<dbReference type="InterPro" id="IPR000719">
    <property type="entry name" value="Prot_kinase_dom"/>
</dbReference>